<dbReference type="EMBL" id="CAJNNV010012664">
    <property type="protein sequence ID" value="CAE8600976.1"/>
    <property type="molecule type" value="Genomic_DNA"/>
</dbReference>
<sequence>MAAPSSLAMPSSGESTRSASRFQRDTEMQDCNTPEESELKPKIQMYLKSRGAVRTRNTSRFTLCSATSLMQNSVVLQCELFMLRFREAGVQIGCELRALGPDPGVGGSPLRSVASVRRKSVVRFGAVAGESPAFYFPLCPARSPSPLRSGITPRGRLSSRFRGGMEGGVSLLFVLSPRILSTHVAAHLFRDNAANLGVFAAGHPLHRGASGLADAETLKAGPFLPTKLLVVKATAAVRSDRRHQSTSSDCKYLYLTFVPIPRDIVDLNEFVFTTEAGLARFCFVFKPFNLQLRAGEDGGERRKSFQCRRRAEGGGGRGMCVSSCLNPELAARLTAVARLSHQLQDVNNSNNSNNNTHQPQDSRQAHPLRVFRAGSAGKRQKQFLGN</sequence>
<organism evidence="2 3">
    <name type="scientific">Polarella glacialis</name>
    <name type="common">Dinoflagellate</name>
    <dbReference type="NCBI Taxonomy" id="89957"/>
    <lineage>
        <taxon>Eukaryota</taxon>
        <taxon>Sar</taxon>
        <taxon>Alveolata</taxon>
        <taxon>Dinophyceae</taxon>
        <taxon>Suessiales</taxon>
        <taxon>Suessiaceae</taxon>
        <taxon>Polarella</taxon>
    </lineage>
</organism>
<accession>A0A813EPQ7</accession>
<feature type="compositionally biased region" description="Low complexity" evidence="1">
    <location>
        <begin position="1"/>
        <end position="12"/>
    </location>
</feature>
<name>A0A813EPQ7_POLGL</name>
<evidence type="ECO:0000256" key="1">
    <source>
        <dbReference type="SAM" id="MobiDB-lite"/>
    </source>
</evidence>
<gene>
    <name evidence="2" type="ORF">PGLA1383_LOCUS19274</name>
</gene>
<dbReference type="AlphaFoldDB" id="A0A813EPQ7"/>
<reference evidence="2" key="1">
    <citation type="submission" date="2021-02" db="EMBL/GenBank/DDBJ databases">
        <authorList>
            <person name="Dougan E. K."/>
            <person name="Rhodes N."/>
            <person name="Thang M."/>
            <person name="Chan C."/>
        </authorList>
    </citation>
    <scope>NUCLEOTIDE SEQUENCE</scope>
</reference>
<feature type="region of interest" description="Disordered" evidence="1">
    <location>
        <begin position="345"/>
        <end position="367"/>
    </location>
</feature>
<proteinExistence type="predicted"/>
<feature type="region of interest" description="Disordered" evidence="1">
    <location>
        <begin position="1"/>
        <end position="38"/>
    </location>
</feature>
<evidence type="ECO:0000313" key="2">
    <source>
        <dbReference type="EMBL" id="CAE8600976.1"/>
    </source>
</evidence>
<comment type="caution">
    <text evidence="2">The sequence shown here is derived from an EMBL/GenBank/DDBJ whole genome shotgun (WGS) entry which is preliminary data.</text>
</comment>
<evidence type="ECO:0000313" key="3">
    <source>
        <dbReference type="Proteomes" id="UP000654075"/>
    </source>
</evidence>
<dbReference type="Proteomes" id="UP000654075">
    <property type="component" value="Unassembled WGS sequence"/>
</dbReference>
<keyword evidence="3" id="KW-1185">Reference proteome</keyword>
<protein>
    <submittedName>
        <fullName evidence="2">Uncharacterized protein</fullName>
    </submittedName>
</protein>